<dbReference type="Proteomes" id="UP001565369">
    <property type="component" value="Unassembled WGS sequence"/>
</dbReference>
<organism evidence="5 6">
    <name type="scientific">Bradyrhizobium ottawaense</name>
    <dbReference type="NCBI Taxonomy" id="931866"/>
    <lineage>
        <taxon>Bacteria</taxon>
        <taxon>Pseudomonadati</taxon>
        <taxon>Pseudomonadota</taxon>
        <taxon>Alphaproteobacteria</taxon>
        <taxon>Hyphomicrobiales</taxon>
        <taxon>Nitrobacteraceae</taxon>
        <taxon>Bradyrhizobium</taxon>
    </lineage>
</organism>
<keyword evidence="3" id="KW-0812">Transmembrane</keyword>
<feature type="domain" description="OmpA-like" evidence="4">
    <location>
        <begin position="240"/>
        <end position="366"/>
    </location>
</feature>
<evidence type="ECO:0000313" key="5">
    <source>
        <dbReference type="EMBL" id="MEY9454727.1"/>
    </source>
</evidence>
<evidence type="ECO:0000256" key="1">
    <source>
        <dbReference type="PROSITE-ProRule" id="PRU00473"/>
    </source>
</evidence>
<feature type="transmembrane region" description="Helical" evidence="3">
    <location>
        <begin position="46"/>
        <end position="68"/>
    </location>
</feature>
<keyword evidence="1 3" id="KW-0472">Membrane</keyword>
<keyword evidence="3" id="KW-1133">Transmembrane helix</keyword>
<dbReference type="EMBL" id="JBGBZJ010000003">
    <property type="protein sequence ID" value="MEY9454727.1"/>
    <property type="molecule type" value="Genomic_DNA"/>
</dbReference>
<keyword evidence="6" id="KW-1185">Reference proteome</keyword>
<dbReference type="CDD" id="cd07185">
    <property type="entry name" value="OmpA_C-like"/>
    <property type="match status" value="1"/>
</dbReference>
<reference evidence="5 6" key="1">
    <citation type="submission" date="2024-07" db="EMBL/GenBank/DDBJ databases">
        <title>Genomic Encyclopedia of Type Strains, Phase V (KMG-V): Genome sequencing to study the core and pangenomes of soil and plant-associated prokaryotes.</title>
        <authorList>
            <person name="Whitman W."/>
        </authorList>
    </citation>
    <scope>NUCLEOTIDE SEQUENCE [LARGE SCALE GENOMIC DNA]</scope>
    <source>
        <strain evidence="5 6">USDA 152</strain>
    </source>
</reference>
<dbReference type="PROSITE" id="PS51123">
    <property type="entry name" value="OMPA_2"/>
    <property type="match status" value="1"/>
</dbReference>
<sequence length="366" mass="40415">MGPGSAKQRCTLHRVRDTKVETDNMALARGRRSEGAFNYWPGFVDALSTLVLSIVFLLSVFLVVQFFLSQEVTGKDKALEQLNAKIAQLNELLSLEKLGKLTLDDQVSQLKAGLASAETERDRIKGLYDGLAAAGNDAQGKSSELGKALDSEKAVSARALAQIEVLNQQISALRRQLAALEEALDASEKRDKESQNRIADLGSRLNVALAQRVQELSRYRSEFFGRLRAILGNRPDIRIVGDRFVFQSEVFFDTGQAVLLPEGRAELDTLAAALIELDKKIPSDIPWVLRVDGHTDVRPVNGPNFKSNWDLSAARSISVVQYLVSLGVPAQRLVAAGFGEFQPLDPGNTEEAYKRNRRIELKLTER</sequence>
<dbReference type="Pfam" id="PF00691">
    <property type="entry name" value="OmpA"/>
    <property type="match status" value="1"/>
</dbReference>
<evidence type="ECO:0000259" key="4">
    <source>
        <dbReference type="PROSITE" id="PS51123"/>
    </source>
</evidence>
<dbReference type="NCBIfam" id="NF006543">
    <property type="entry name" value="PRK09039.1-2"/>
    <property type="match status" value="1"/>
</dbReference>
<dbReference type="NCBIfam" id="NF006544">
    <property type="entry name" value="PRK09039.1-3"/>
    <property type="match status" value="1"/>
</dbReference>
<gene>
    <name evidence="5" type="ORF">ABIG07_003675</name>
</gene>
<dbReference type="PANTHER" id="PTHR30329:SF21">
    <property type="entry name" value="LIPOPROTEIN YIAD-RELATED"/>
    <property type="match status" value="1"/>
</dbReference>
<dbReference type="InterPro" id="IPR006665">
    <property type="entry name" value="OmpA-like"/>
</dbReference>
<dbReference type="Gene3D" id="1.10.287.1490">
    <property type="match status" value="1"/>
</dbReference>
<evidence type="ECO:0000256" key="2">
    <source>
        <dbReference type="SAM" id="Coils"/>
    </source>
</evidence>
<keyword evidence="2" id="KW-0175">Coiled coil</keyword>
<dbReference type="SUPFAM" id="SSF103088">
    <property type="entry name" value="OmpA-like"/>
    <property type="match status" value="1"/>
</dbReference>
<evidence type="ECO:0000313" key="6">
    <source>
        <dbReference type="Proteomes" id="UP001565369"/>
    </source>
</evidence>
<dbReference type="InterPro" id="IPR036737">
    <property type="entry name" value="OmpA-like_sf"/>
</dbReference>
<protein>
    <submittedName>
        <fullName evidence="5">Chemotaxis protein MotB</fullName>
    </submittedName>
</protein>
<evidence type="ECO:0000256" key="3">
    <source>
        <dbReference type="SAM" id="Phobius"/>
    </source>
</evidence>
<accession>A0ABV4FTX2</accession>
<dbReference type="PANTHER" id="PTHR30329">
    <property type="entry name" value="STATOR ELEMENT OF FLAGELLAR MOTOR COMPLEX"/>
    <property type="match status" value="1"/>
</dbReference>
<proteinExistence type="predicted"/>
<dbReference type="NCBIfam" id="NF006545">
    <property type="entry name" value="PRK09039.1-4"/>
    <property type="match status" value="1"/>
</dbReference>
<dbReference type="InterPro" id="IPR050330">
    <property type="entry name" value="Bact_OuterMem_StrucFunc"/>
</dbReference>
<feature type="coiled-coil region" evidence="2">
    <location>
        <begin position="156"/>
        <end position="197"/>
    </location>
</feature>
<dbReference type="Gene3D" id="3.30.1330.60">
    <property type="entry name" value="OmpA-like domain"/>
    <property type="match status" value="1"/>
</dbReference>
<comment type="caution">
    <text evidence="5">The sequence shown here is derived from an EMBL/GenBank/DDBJ whole genome shotgun (WGS) entry which is preliminary data.</text>
</comment>
<name>A0ABV4FTX2_9BRAD</name>